<evidence type="ECO:0000313" key="1">
    <source>
        <dbReference type="EMBL" id="MEY2253390.1"/>
    </source>
</evidence>
<reference evidence="1 2" key="1">
    <citation type="journal article" date="2016" name="Int. J. Syst. Evol. Microbiol.">
        <title>Description of Comamonas sediminis sp. nov., isolated from lagoon sediments.</title>
        <authorList>
            <person name="Subhash Y."/>
            <person name="Bang J.J."/>
            <person name="You T.H."/>
            <person name="Lee S.S."/>
        </authorList>
    </citation>
    <scope>NUCLEOTIDE SEQUENCE [LARGE SCALE GENOMIC DNA]</scope>
    <source>
        <strain evidence="1 2">JCM 31169</strain>
    </source>
</reference>
<protein>
    <recommendedName>
        <fullName evidence="3">DUF1566 domain-containing protein</fullName>
    </recommendedName>
</protein>
<organism evidence="1 2">
    <name type="scientific">Comamonas sediminis</name>
    <dbReference type="NCBI Taxonomy" id="1783360"/>
    <lineage>
        <taxon>Bacteria</taxon>
        <taxon>Pseudomonadati</taxon>
        <taxon>Pseudomonadota</taxon>
        <taxon>Betaproteobacteria</taxon>
        <taxon>Burkholderiales</taxon>
        <taxon>Comamonadaceae</taxon>
        <taxon>Comamonas</taxon>
    </lineage>
</organism>
<dbReference type="RefSeq" id="WP_369460977.1">
    <property type="nucleotide sequence ID" value="NZ_JBGBDC010000010.1"/>
</dbReference>
<keyword evidence="2" id="KW-1185">Reference proteome</keyword>
<evidence type="ECO:0000313" key="2">
    <source>
        <dbReference type="Proteomes" id="UP001562178"/>
    </source>
</evidence>
<evidence type="ECO:0008006" key="3">
    <source>
        <dbReference type="Google" id="ProtNLM"/>
    </source>
</evidence>
<sequence length="193" mass="21710">MKHLHIENLTINIGATGSSPALGVELLSDIVTSDEKQGMPIIDHARPAIGEYWPGQGGIYAGDFRGDDGRIYGLIVSPEQDAGRATWGANGERDLSNWDGLENTRRVAKECPAAKLASEYTRDEHSDFYLPARRELQLAGANLHDTFGTESWYWTSTPYAEHYAWAVGFKDGYTNDFLRDNEFRVHPVRRFIY</sequence>
<proteinExistence type="predicted"/>
<name>A0ABV4B7H4_9BURK</name>
<accession>A0ABV4B7H4</accession>
<gene>
    <name evidence="1" type="ORF">AB7A72_20400</name>
</gene>
<comment type="caution">
    <text evidence="1">The sequence shown here is derived from an EMBL/GenBank/DDBJ whole genome shotgun (WGS) entry which is preliminary data.</text>
</comment>
<dbReference type="Proteomes" id="UP001562178">
    <property type="component" value="Unassembled WGS sequence"/>
</dbReference>
<dbReference type="EMBL" id="JBGBDC010000010">
    <property type="protein sequence ID" value="MEY2253390.1"/>
    <property type="molecule type" value="Genomic_DNA"/>
</dbReference>